<proteinExistence type="predicted"/>
<keyword evidence="2" id="KW-1185">Reference proteome</keyword>
<gene>
    <name evidence="1" type="ORF">FWK35_00031069</name>
</gene>
<accession>A0A6G0VTT5</accession>
<protein>
    <recommendedName>
        <fullName evidence="3">DDE Tnp4 domain-containing protein</fullName>
    </recommendedName>
</protein>
<dbReference type="Proteomes" id="UP000478052">
    <property type="component" value="Unassembled WGS sequence"/>
</dbReference>
<dbReference type="AlphaFoldDB" id="A0A6G0VTT5"/>
<name>A0A6G0VTT5_APHCR</name>
<reference evidence="1 2" key="1">
    <citation type="submission" date="2019-08" db="EMBL/GenBank/DDBJ databases">
        <title>Whole genome of Aphis craccivora.</title>
        <authorList>
            <person name="Voronova N.V."/>
            <person name="Shulinski R.S."/>
            <person name="Bandarenka Y.V."/>
            <person name="Zhorov D.G."/>
            <person name="Warner D."/>
        </authorList>
    </citation>
    <scope>NUCLEOTIDE SEQUENCE [LARGE SCALE GENOMIC DNA]</scope>
    <source>
        <strain evidence="1">180601</strain>
        <tissue evidence="1">Whole Body</tissue>
    </source>
</reference>
<sequence>MAAEKFQVLNGPIRCRKVEAVNDIIKAVCILHNFVRKREGIVYRPTDTQEDHEIAAVPIHTITPRQLIINERSSANAIRNYLSNYFLSPRASLPWQWKYTVPEIRNRIRNDTTT</sequence>
<evidence type="ECO:0000313" key="1">
    <source>
        <dbReference type="EMBL" id="KAF0709748.1"/>
    </source>
</evidence>
<evidence type="ECO:0008006" key="3">
    <source>
        <dbReference type="Google" id="ProtNLM"/>
    </source>
</evidence>
<dbReference type="OrthoDB" id="8194521at2759"/>
<organism evidence="1 2">
    <name type="scientific">Aphis craccivora</name>
    <name type="common">Cowpea aphid</name>
    <dbReference type="NCBI Taxonomy" id="307492"/>
    <lineage>
        <taxon>Eukaryota</taxon>
        <taxon>Metazoa</taxon>
        <taxon>Ecdysozoa</taxon>
        <taxon>Arthropoda</taxon>
        <taxon>Hexapoda</taxon>
        <taxon>Insecta</taxon>
        <taxon>Pterygota</taxon>
        <taxon>Neoptera</taxon>
        <taxon>Paraneoptera</taxon>
        <taxon>Hemiptera</taxon>
        <taxon>Sternorrhyncha</taxon>
        <taxon>Aphidomorpha</taxon>
        <taxon>Aphidoidea</taxon>
        <taxon>Aphididae</taxon>
        <taxon>Aphidini</taxon>
        <taxon>Aphis</taxon>
        <taxon>Aphis</taxon>
    </lineage>
</organism>
<comment type="caution">
    <text evidence="1">The sequence shown here is derived from an EMBL/GenBank/DDBJ whole genome shotgun (WGS) entry which is preliminary data.</text>
</comment>
<evidence type="ECO:0000313" key="2">
    <source>
        <dbReference type="Proteomes" id="UP000478052"/>
    </source>
</evidence>
<dbReference type="EMBL" id="VUJU01011848">
    <property type="protein sequence ID" value="KAF0709748.1"/>
    <property type="molecule type" value="Genomic_DNA"/>
</dbReference>